<dbReference type="InterPro" id="IPR010364">
    <property type="entry name" value="Uncharacterised_IM_CreD"/>
</dbReference>
<feature type="transmembrane region" description="Helical" evidence="1">
    <location>
        <begin position="366"/>
        <end position="385"/>
    </location>
</feature>
<keyword evidence="1" id="KW-1133">Transmembrane helix</keyword>
<feature type="transmembrane region" description="Helical" evidence="1">
    <location>
        <begin position="20"/>
        <end position="40"/>
    </location>
</feature>
<feature type="transmembrane region" description="Helical" evidence="1">
    <location>
        <begin position="394"/>
        <end position="413"/>
    </location>
</feature>
<keyword evidence="1" id="KW-0812">Transmembrane</keyword>
<dbReference type="PIRSF" id="PIRSF004548">
    <property type="entry name" value="CreD"/>
    <property type="match status" value="1"/>
</dbReference>
<dbReference type="EMBL" id="JAKJSC010000005">
    <property type="protein sequence ID" value="MDE5419629.1"/>
    <property type="molecule type" value="Genomic_DNA"/>
</dbReference>
<feature type="transmembrane region" description="Helical" evidence="1">
    <location>
        <begin position="315"/>
        <end position="334"/>
    </location>
</feature>
<gene>
    <name evidence="2" type="primary">creD</name>
    <name evidence="2" type="ORF">L3049_16680</name>
</gene>
<reference evidence="2 3" key="1">
    <citation type="submission" date="2022-01" db="EMBL/GenBank/DDBJ databases">
        <title>Labilibaculum sp. nov, a marine bacterium isolated from Antarctica.</title>
        <authorList>
            <person name="Dai W."/>
        </authorList>
    </citation>
    <scope>NUCLEOTIDE SEQUENCE [LARGE SCALE GENOMIC DNA]</scope>
    <source>
        <strain evidence="2 3">DW002</strain>
    </source>
</reference>
<evidence type="ECO:0000256" key="1">
    <source>
        <dbReference type="SAM" id="Phobius"/>
    </source>
</evidence>
<dbReference type="Pfam" id="PF06123">
    <property type="entry name" value="CreD"/>
    <property type="match status" value="1"/>
</dbReference>
<dbReference type="RefSeq" id="WP_275110959.1">
    <property type="nucleotide sequence ID" value="NZ_JAKJSC010000005.1"/>
</dbReference>
<keyword evidence="1" id="KW-0472">Membrane</keyword>
<dbReference type="NCBIfam" id="NF008712">
    <property type="entry name" value="PRK11715.1-1"/>
    <property type="match status" value="1"/>
</dbReference>
<feature type="transmembrane region" description="Helical" evidence="1">
    <location>
        <begin position="341"/>
        <end position="360"/>
    </location>
</feature>
<dbReference type="Proteomes" id="UP001528920">
    <property type="component" value="Unassembled WGS sequence"/>
</dbReference>
<evidence type="ECO:0000313" key="3">
    <source>
        <dbReference type="Proteomes" id="UP001528920"/>
    </source>
</evidence>
<name>A0ABT5VW37_9BACT</name>
<accession>A0ABT5VW37</accession>
<protein>
    <submittedName>
        <fullName evidence="2">Cell envelope integrity protein CreD</fullName>
    </submittedName>
</protein>
<dbReference type="PANTHER" id="PTHR30092:SF0">
    <property type="entry name" value="INNER MEMBRANE PROTEIN CRED"/>
    <property type="match status" value="1"/>
</dbReference>
<keyword evidence="3" id="KW-1185">Reference proteome</keyword>
<dbReference type="PANTHER" id="PTHR30092">
    <property type="entry name" value="INNER MEMBRANE PROTEIN CRED"/>
    <property type="match status" value="1"/>
</dbReference>
<feature type="transmembrane region" description="Helical" evidence="1">
    <location>
        <begin position="419"/>
        <end position="438"/>
    </location>
</feature>
<organism evidence="2 3">
    <name type="scientific">Paralabilibaculum antarcticum</name>
    <dbReference type="NCBI Taxonomy" id="2912572"/>
    <lineage>
        <taxon>Bacteria</taxon>
        <taxon>Pseudomonadati</taxon>
        <taxon>Bacteroidota</taxon>
        <taxon>Bacteroidia</taxon>
        <taxon>Marinilabiliales</taxon>
        <taxon>Marinifilaceae</taxon>
        <taxon>Paralabilibaculum</taxon>
    </lineage>
</organism>
<evidence type="ECO:0000313" key="2">
    <source>
        <dbReference type="EMBL" id="MDE5419629.1"/>
    </source>
</evidence>
<sequence>MNNQQSTVEKVNGWVKNSVGLKLITITILMLLLLIPASMIKSIISERENMNQSVLNEVSQKWAGKQQINGPVLCIPLVYEYAIEDEKADTKIITKTKHLYLLPEQLSINGKIEPEKLKRGIYEVVVYRSALNISGNYKLNLKLDTEGLKEIKYDKAFLTVGISDLRGIEDEIVMNWGKQKLNIQPGSKLSDMISSGVSIDLPNIKDQIDQSIDFSFQLNLQGSQNLSFIPLGSTTEVDLQSSWSSPSFNGNFIPDNREVSDSGFTANWKVLQLNRNYPQTWVNKNMYKAMQYSALGVDLIMPLDDYQKSMRSAKYAAMTIALIFLIFFLVEILNGRKIHPFQYALVGLALCLFYILLISISEHSNFNIAYLISASLTSLMILLYAKSVFKSNKFTGVLSATVLGIYGFLFVTLQLADYALLMGSIGLALILGITMYFTRNINWYKLNMETE</sequence>
<comment type="caution">
    <text evidence="2">The sequence shown here is derived from an EMBL/GenBank/DDBJ whole genome shotgun (WGS) entry which is preliminary data.</text>
</comment>
<proteinExistence type="predicted"/>